<evidence type="ECO:0000313" key="9">
    <source>
        <dbReference type="EMBL" id="KAK8017770.1"/>
    </source>
</evidence>
<organism evidence="9 10">
    <name type="scientific">Apiospora rasikravindrae</name>
    <dbReference type="NCBI Taxonomy" id="990691"/>
    <lineage>
        <taxon>Eukaryota</taxon>
        <taxon>Fungi</taxon>
        <taxon>Dikarya</taxon>
        <taxon>Ascomycota</taxon>
        <taxon>Pezizomycotina</taxon>
        <taxon>Sordariomycetes</taxon>
        <taxon>Xylariomycetidae</taxon>
        <taxon>Amphisphaeriales</taxon>
        <taxon>Apiosporaceae</taxon>
        <taxon>Apiospora</taxon>
    </lineage>
</organism>
<evidence type="ECO:0000256" key="7">
    <source>
        <dbReference type="SAM" id="Phobius"/>
    </source>
</evidence>
<protein>
    <recommendedName>
        <fullName evidence="8">Rhodopsin domain-containing protein</fullName>
    </recommendedName>
</protein>
<dbReference type="EMBL" id="JAQQWK010000013">
    <property type="protein sequence ID" value="KAK8017770.1"/>
    <property type="molecule type" value="Genomic_DNA"/>
</dbReference>
<evidence type="ECO:0000256" key="1">
    <source>
        <dbReference type="ARBA" id="ARBA00004141"/>
    </source>
</evidence>
<evidence type="ECO:0000313" key="10">
    <source>
        <dbReference type="Proteomes" id="UP001444661"/>
    </source>
</evidence>
<comment type="subcellular location">
    <subcellularLocation>
        <location evidence="1">Membrane</location>
        <topology evidence="1">Multi-pass membrane protein</topology>
    </subcellularLocation>
</comment>
<feature type="region of interest" description="Disordered" evidence="6">
    <location>
        <begin position="455"/>
        <end position="479"/>
    </location>
</feature>
<feature type="compositionally biased region" description="Basic and acidic residues" evidence="6">
    <location>
        <begin position="358"/>
        <end position="369"/>
    </location>
</feature>
<accession>A0ABR1RS28</accession>
<evidence type="ECO:0000256" key="5">
    <source>
        <dbReference type="ARBA" id="ARBA00038359"/>
    </source>
</evidence>
<feature type="domain" description="Rhodopsin" evidence="8">
    <location>
        <begin position="40"/>
        <end position="223"/>
    </location>
</feature>
<evidence type="ECO:0000256" key="4">
    <source>
        <dbReference type="ARBA" id="ARBA00023136"/>
    </source>
</evidence>
<feature type="compositionally biased region" description="Acidic residues" evidence="6">
    <location>
        <begin position="341"/>
        <end position="351"/>
    </location>
</feature>
<feature type="transmembrane region" description="Helical" evidence="7">
    <location>
        <begin position="175"/>
        <end position="201"/>
    </location>
</feature>
<feature type="transmembrane region" description="Helical" evidence="7">
    <location>
        <begin position="22"/>
        <end position="40"/>
    </location>
</feature>
<comment type="similarity">
    <text evidence="5">Belongs to the SAT4 family.</text>
</comment>
<feature type="compositionally biased region" description="Polar residues" evidence="6">
    <location>
        <begin position="374"/>
        <end position="383"/>
    </location>
</feature>
<keyword evidence="4 7" id="KW-0472">Membrane</keyword>
<dbReference type="Pfam" id="PF20684">
    <property type="entry name" value="Fung_rhodopsin"/>
    <property type="match status" value="1"/>
</dbReference>
<keyword evidence="10" id="KW-1185">Reference proteome</keyword>
<dbReference type="InterPro" id="IPR049326">
    <property type="entry name" value="Rhodopsin_dom_fungi"/>
</dbReference>
<reference evidence="9 10" key="1">
    <citation type="submission" date="2023-01" db="EMBL/GenBank/DDBJ databases">
        <title>Analysis of 21 Apiospora genomes using comparative genomics revels a genus with tremendous synthesis potential of carbohydrate active enzymes and secondary metabolites.</title>
        <authorList>
            <person name="Sorensen T."/>
        </authorList>
    </citation>
    <scope>NUCLEOTIDE SEQUENCE [LARGE SCALE GENOMIC DNA]</scope>
    <source>
        <strain evidence="9 10">CBS 33761</strain>
    </source>
</reference>
<evidence type="ECO:0000259" key="8">
    <source>
        <dbReference type="Pfam" id="PF20684"/>
    </source>
</evidence>
<keyword evidence="3 7" id="KW-1133">Transmembrane helix</keyword>
<feature type="transmembrane region" description="Helical" evidence="7">
    <location>
        <begin position="47"/>
        <end position="74"/>
    </location>
</feature>
<dbReference type="Proteomes" id="UP001444661">
    <property type="component" value="Unassembled WGS sequence"/>
</dbReference>
<keyword evidence="2 7" id="KW-0812">Transmembrane</keyword>
<name>A0ABR1RS28_9PEZI</name>
<proteinExistence type="inferred from homology"/>
<evidence type="ECO:0000256" key="3">
    <source>
        <dbReference type="ARBA" id="ARBA00022989"/>
    </source>
</evidence>
<sequence>MDMDINPVDEPELFSDENRQHVLYILLPALMAIASAAVYLRLYTRAVILGIVGFDDWLCLAALTMIYAFGAIALNLVTKGLGRHIGTLPKSEFSEYLKTFYVMIIFYNLSIASFKLCFLAQYYRIMNSKTMRTLIYAATAFVVIWTLSQIGLAVFQCDPISGFWEPGPDTKCLPIVPGWYIAAAGNIMADILILLIPLPVIKGLNLPRGQKLALGAIFCLGFLHNGEPGQTPSLPLSSPPPPHIAPRPLTPRTYQIWSMTEACTGIICVALPTLRPLAIRWFPRVFLSLSRTIGSNSNRAGGGSRPWQPKDLESTGDDCGLRSAARTARRSRKTWTNIDSGEGDGGGDQDDTLVARADPGRSENRDNRTAEGQAEQTHTQYSNGDIDDDEDPAPRPARKRGRYNTFLDSGSDASVEIELRDVGRTKDRNDARVSYPAAIYGARDQRAREMGLPTGNAVEISSGGGGDAGSSNRGRRKSSLIRVQQDVVVRGLAM</sequence>
<feature type="transmembrane region" description="Helical" evidence="7">
    <location>
        <begin position="134"/>
        <end position="155"/>
    </location>
</feature>
<dbReference type="PANTHER" id="PTHR33048">
    <property type="entry name" value="PTH11-LIKE INTEGRAL MEMBRANE PROTEIN (AFU_ORTHOLOGUE AFUA_5G11245)"/>
    <property type="match status" value="1"/>
</dbReference>
<feature type="region of interest" description="Disordered" evidence="6">
    <location>
        <begin position="293"/>
        <end position="406"/>
    </location>
</feature>
<feature type="transmembrane region" description="Helical" evidence="7">
    <location>
        <begin position="100"/>
        <end position="122"/>
    </location>
</feature>
<evidence type="ECO:0000256" key="6">
    <source>
        <dbReference type="SAM" id="MobiDB-lite"/>
    </source>
</evidence>
<evidence type="ECO:0000256" key="2">
    <source>
        <dbReference type="ARBA" id="ARBA00022692"/>
    </source>
</evidence>
<dbReference type="PANTHER" id="PTHR33048:SF47">
    <property type="entry name" value="INTEGRAL MEMBRANE PROTEIN-RELATED"/>
    <property type="match status" value="1"/>
</dbReference>
<gene>
    <name evidence="9" type="ORF">PG993_014096</name>
</gene>
<dbReference type="InterPro" id="IPR052337">
    <property type="entry name" value="SAT4-like"/>
</dbReference>
<comment type="caution">
    <text evidence="9">The sequence shown here is derived from an EMBL/GenBank/DDBJ whole genome shotgun (WGS) entry which is preliminary data.</text>
</comment>